<dbReference type="AlphaFoldDB" id="V5BWV1"/>
<evidence type="ECO:0000259" key="2">
    <source>
        <dbReference type="Pfam" id="PF05433"/>
    </source>
</evidence>
<sequence>MEPLNNHPLQVGKMNKIILIGKVIALVMLFTDAANASGGHGRDRGHHHRHHGEHYYPPGQYYGPPPPPVYQDGRSHQGLAGGVVGGVLGYEVGNGNPLATGLGAAAGSLIGNGISGRR</sequence>
<dbReference type="Proteomes" id="UP000017842">
    <property type="component" value="Unassembled WGS sequence"/>
</dbReference>
<feature type="region of interest" description="Disordered" evidence="1">
    <location>
        <begin position="37"/>
        <end position="76"/>
    </location>
</feature>
<evidence type="ECO:0000313" key="4">
    <source>
        <dbReference type="Proteomes" id="UP000017842"/>
    </source>
</evidence>
<name>V5BWV1_9GAMM</name>
<comment type="caution">
    <text evidence="3">The sequence shown here is derived from an EMBL/GenBank/DDBJ whole genome shotgun (WGS) entry which is preliminary data.</text>
</comment>
<feature type="domain" description="Glycine zipper 2TM" evidence="2">
    <location>
        <begin position="78"/>
        <end position="114"/>
    </location>
</feature>
<keyword evidence="4" id="KW-1185">Reference proteome</keyword>
<dbReference type="STRING" id="1116472.MGMO_61c00450"/>
<protein>
    <recommendedName>
        <fullName evidence="2">Glycine zipper 2TM domain-containing protein</fullName>
    </recommendedName>
</protein>
<accession>V5BWV1</accession>
<dbReference type="GO" id="GO:0019867">
    <property type="term" value="C:outer membrane"/>
    <property type="evidence" value="ECO:0007669"/>
    <property type="project" value="InterPro"/>
</dbReference>
<evidence type="ECO:0000256" key="1">
    <source>
        <dbReference type="SAM" id="MobiDB-lite"/>
    </source>
</evidence>
<reference evidence="3 4" key="1">
    <citation type="journal article" date="2013" name="Genome Announc.">
        <title>Draft Genome Sequence of the Methanotrophic Gammaproteobacterium Methyloglobulus morosus DSM 22980 Strain KoM1.</title>
        <authorList>
            <person name="Poehlein A."/>
            <person name="Deutzmann J.S."/>
            <person name="Daniel R."/>
            <person name="Simeonova D.D."/>
        </authorList>
    </citation>
    <scope>NUCLEOTIDE SEQUENCE [LARGE SCALE GENOMIC DNA]</scope>
    <source>
        <strain evidence="3 4">KoM1</strain>
    </source>
</reference>
<feature type="compositionally biased region" description="Basic residues" evidence="1">
    <location>
        <begin position="43"/>
        <end position="52"/>
    </location>
</feature>
<proteinExistence type="predicted"/>
<dbReference type="Pfam" id="PF05433">
    <property type="entry name" value="Rick_17kDa_Anti"/>
    <property type="match status" value="1"/>
</dbReference>
<gene>
    <name evidence="3" type="ORF">MGMO_61c00450</name>
</gene>
<dbReference type="InterPro" id="IPR008816">
    <property type="entry name" value="Gly_zipper_2TM_dom"/>
</dbReference>
<dbReference type="eggNOG" id="COG3134">
    <property type="taxonomic scope" value="Bacteria"/>
</dbReference>
<organism evidence="3 4">
    <name type="scientific">Methyloglobulus morosus KoM1</name>
    <dbReference type="NCBI Taxonomy" id="1116472"/>
    <lineage>
        <taxon>Bacteria</taxon>
        <taxon>Pseudomonadati</taxon>
        <taxon>Pseudomonadota</taxon>
        <taxon>Gammaproteobacteria</taxon>
        <taxon>Methylococcales</taxon>
        <taxon>Methylococcaceae</taxon>
        <taxon>Methyloglobulus</taxon>
    </lineage>
</organism>
<dbReference type="EMBL" id="AYLO01000059">
    <property type="protein sequence ID" value="ESS72334.1"/>
    <property type="molecule type" value="Genomic_DNA"/>
</dbReference>
<evidence type="ECO:0000313" key="3">
    <source>
        <dbReference type="EMBL" id="ESS72334.1"/>
    </source>
</evidence>